<dbReference type="EMBL" id="LAZR01003155">
    <property type="protein sequence ID" value="KKN21352.1"/>
    <property type="molecule type" value="Genomic_DNA"/>
</dbReference>
<protein>
    <submittedName>
        <fullName evidence="3">Uncharacterized protein</fullName>
    </submittedName>
</protein>
<dbReference type="Gene3D" id="1.10.150.690">
    <property type="entry name" value="DUF2063"/>
    <property type="match status" value="1"/>
</dbReference>
<dbReference type="Pfam" id="PF09836">
    <property type="entry name" value="DUF2063"/>
    <property type="match status" value="1"/>
</dbReference>
<name>A0A0F9PA73_9ZZZZ</name>
<proteinExistence type="predicted"/>
<evidence type="ECO:0000259" key="2">
    <source>
        <dbReference type="Pfam" id="PF22106"/>
    </source>
</evidence>
<dbReference type="Pfam" id="PF22106">
    <property type="entry name" value="NGO1945_C"/>
    <property type="match status" value="1"/>
</dbReference>
<reference evidence="3" key="1">
    <citation type="journal article" date="2015" name="Nature">
        <title>Complex archaea that bridge the gap between prokaryotes and eukaryotes.</title>
        <authorList>
            <person name="Spang A."/>
            <person name="Saw J.H."/>
            <person name="Jorgensen S.L."/>
            <person name="Zaremba-Niedzwiedzka K."/>
            <person name="Martijn J."/>
            <person name="Lind A.E."/>
            <person name="van Eijk R."/>
            <person name="Schleper C."/>
            <person name="Guy L."/>
            <person name="Ettema T.J."/>
        </authorList>
    </citation>
    <scope>NUCLEOTIDE SEQUENCE</scope>
</reference>
<comment type="caution">
    <text evidence="3">The sequence shown here is derived from an EMBL/GenBank/DDBJ whole genome shotgun (WGS) entry which is preliminary data.</text>
</comment>
<dbReference type="InterPro" id="IPR018640">
    <property type="entry name" value="DUF2063"/>
</dbReference>
<dbReference type="InterPro" id="IPR044922">
    <property type="entry name" value="DUF2063_N_sf"/>
</dbReference>
<gene>
    <name evidence="3" type="ORF">LCGC14_0926270</name>
</gene>
<evidence type="ECO:0000313" key="3">
    <source>
        <dbReference type="EMBL" id="KKN21352.1"/>
    </source>
</evidence>
<feature type="domain" description="Putative DNA-binding" evidence="1">
    <location>
        <begin position="5"/>
        <end position="91"/>
    </location>
</feature>
<dbReference type="AlphaFoldDB" id="A0A0F9PA73"/>
<evidence type="ECO:0000259" key="1">
    <source>
        <dbReference type="Pfam" id="PF09836"/>
    </source>
</evidence>
<organism evidence="3">
    <name type="scientific">marine sediment metagenome</name>
    <dbReference type="NCBI Taxonomy" id="412755"/>
    <lineage>
        <taxon>unclassified sequences</taxon>
        <taxon>metagenomes</taxon>
        <taxon>ecological metagenomes</taxon>
    </lineage>
</organism>
<dbReference type="InterPro" id="IPR054098">
    <property type="entry name" value="NGO1945-like_C"/>
</dbReference>
<sequence length="250" mass="28783">MSFIEIQNEFMAHIREPKKNKKPSGIEDRRMAIYRDLFFNNIEGFVSSGFPVLKTLYTDKQWQVLVRQFFSEYDCHSPYFLDIAGEFINYLSSDYKMKKYDPVFMLELAHYEWIELDVSIAHEDEQEQKLLTTALTCSALYLSKAARNLSYQFPVQNISNHFMPKEPSPQPNCFVVYRDEDDDVQFLATNAMTALLLSIIEASDGATFDEVCQQVLAHAPQFNAEQIAQGALVTLNAMVERGVIVTKNQD</sequence>
<dbReference type="Gene3D" id="3.90.930.50">
    <property type="match status" value="1"/>
</dbReference>
<feature type="domain" description="NGO1945-like C-terminal" evidence="2">
    <location>
        <begin position="143"/>
        <end position="238"/>
    </location>
</feature>
<accession>A0A0F9PA73</accession>